<organism evidence="16 17">
    <name type="scientific">Etheostoma spectabile</name>
    <name type="common">orangethroat darter</name>
    <dbReference type="NCBI Taxonomy" id="54343"/>
    <lineage>
        <taxon>Eukaryota</taxon>
        <taxon>Metazoa</taxon>
        <taxon>Chordata</taxon>
        <taxon>Craniata</taxon>
        <taxon>Vertebrata</taxon>
        <taxon>Euteleostomi</taxon>
        <taxon>Actinopterygii</taxon>
        <taxon>Neopterygii</taxon>
        <taxon>Teleostei</taxon>
        <taxon>Neoteleostei</taxon>
        <taxon>Acanthomorphata</taxon>
        <taxon>Eupercaria</taxon>
        <taxon>Perciformes</taxon>
        <taxon>Percoidei</taxon>
        <taxon>Percidae</taxon>
        <taxon>Etheostomatinae</taxon>
        <taxon>Etheostoma</taxon>
    </lineage>
</organism>
<dbReference type="SMART" id="SM00487">
    <property type="entry name" value="DEXDc"/>
    <property type="match status" value="1"/>
</dbReference>
<feature type="domain" description="Helicase C-terminal" evidence="14">
    <location>
        <begin position="241"/>
        <end position="396"/>
    </location>
</feature>
<dbReference type="GO" id="GO:0005524">
    <property type="term" value="F:ATP binding"/>
    <property type="evidence" value="ECO:0007669"/>
    <property type="project" value="UniProtKB-UniRule"/>
</dbReference>
<comment type="similarity">
    <text evidence="6">Belongs to the DEAD box helicase family. DDX55/SPB4 subfamily.</text>
</comment>
<keyword evidence="4 10" id="KW-0067">ATP-binding</keyword>
<protein>
    <recommendedName>
        <fullName evidence="11">ATP-dependent RNA helicase</fullName>
        <ecNumber evidence="11">3.6.4.13</ecNumber>
    </recommendedName>
</protein>
<evidence type="ECO:0000256" key="12">
    <source>
        <dbReference type="SAM" id="MobiDB-lite"/>
    </source>
</evidence>
<dbReference type="EC" id="3.6.4.13" evidence="11"/>
<evidence type="ECO:0000256" key="11">
    <source>
        <dbReference type="RuleBase" id="RU365068"/>
    </source>
</evidence>
<dbReference type="SMART" id="SM01178">
    <property type="entry name" value="DUF4217"/>
    <property type="match status" value="1"/>
</dbReference>
<dbReference type="FunFam" id="3.40.50.300:FF:001022">
    <property type="entry name" value="RNA helicase"/>
    <property type="match status" value="1"/>
</dbReference>
<keyword evidence="2 10" id="KW-0378">Hydrolase</keyword>
<dbReference type="PROSITE" id="PS51195">
    <property type="entry name" value="Q_MOTIF"/>
    <property type="match status" value="1"/>
</dbReference>
<keyword evidence="17" id="KW-1185">Reference proteome</keyword>
<dbReference type="CDD" id="cd18787">
    <property type="entry name" value="SF2_C_DEAD"/>
    <property type="match status" value="1"/>
</dbReference>
<sequence length="578" mass="64639">MDNTTEGRWDSLPLKLNDGILQTLHELKFTHMTPVQAACIPLFMSNKDVAAEAVTGSGKTLAFVIPIVELLLKREEKLKKMQVGALVVTPTRELALQISEVMEHFLHKFPQFTQILLIGGTNPIDDVEKFKDQGANIVIATPGRLEDMFRRKADGLDLAGAVRSLDVLVLDEADRLLDMGFETSLNTILGHLPKQRRTGLFSATQTQELEKLVRAGLRNPVRITVKEKGVAATASQKTPSRLSNYYTLLTEMRCYCFPISTCACVEYYGRALETLVKKVTVHCIHGKMKNKRNKIFADFRALKSGILVCTDVMARGIDIPEVNWVLQYDPPSSASAFVHRCGRTARIGNQGNALVFLLPMEESYVKFLAINQKCPLQKMLLTGDVVDVLPKVKAMALADRAMFDRGMRAFVSFVQAYAKHECSLIFRIKDLDFAALARGFALLRLPKMPELRGKTLPGFPATTDSDVDDEDMKELLNDTRILKKLKRGQISEEDFEKQITSGTKSKHKTEGPPLDGSGEEEDFDEFVADSRRGEDAQVGEEEGDEGGGGVIDHRMLFRQVLYRLQGIGFVLRRREEDL</sequence>
<evidence type="ECO:0000256" key="6">
    <source>
        <dbReference type="ARBA" id="ARBA00038002"/>
    </source>
</evidence>
<proteinExistence type="inferred from homology"/>
<dbReference type="InterPro" id="IPR000629">
    <property type="entry name" value="RNA-helicase_DEAD-box_CS"/>
</dbReference>
<dbReference type="PANTHER" id="PTHR24031">
    <property type="entry name" value="RNA HELICASE"/>
    <property type="match status" value="1"/>
</dbReference>
<keyword evidence="5 11" id="KW-0694">RNA-binding</keyword>
<evidence type="ECO:0000313" key="17">
    <source>
        <dbReference type="Proteomes" id="UP000327493"/>
    </source>
</evidence>
<evidence type="ECO:0000256" key="1">
    <source>
        <dbReference type="ARBA" id="ARBA00022741"/>
    </source>
</evidence>
<evidence type="ECO:0000259" key="14">
    <source>
        <dbReference type="PROSITE" id="PS51194"/>
    </source>
</evidence>
<dbReference type="SUPFAM" id="SSF52540">
    <property type="entry name" value="P-loop containing nucleoside triphosphate hydrolases"/>
    <property type="match status" value="2"/>
</dbReference>
<evidence type="ECO:0000259" key="13">
    <source>
        <dbReference type="PROSITE" id="PS51192"/>
    </source>
</evidence>
<evidence type="ECO:0000256" key="4">
    <source>
        <dbReference type="ARBA" id="ARBA00022840"/>
    </source>
</evidence>
<gene>
    <name evidence="16" type="ORF">FQN60_008063</name>
</gene>
<feature type="domain" description="Helicase ATP-binding" evidence="13">
    <location>
        <begin position="40"/>
        <end position="223"/>
    </location>
</feature>
<comment type="subunit">
    <text evidence="8">Interacts with 28S rRNA. Interacts with double-stranded RNA substrates in vitro; the interaction stimulates ATPase activity.</text>
</comment>
<dbReference type="PROSITE" id="PS51194">
    <property type="entry name" value="HELICASE_CTER"/>
    <property type="match status" value="1"/>
</dbReference>
<dbReference type="PROSITE" id="PS51192">
    <property type="entry name" value="HELICASE_ATP_BIND_1"/>
    <property type="match status" value="1"/>
</dbReference>
<dbReference type="InterPro" id="IPR025313">
    <property type="entry name" value="SPB4-like_CTE"/>
</dbReference>
<evidence type="ECO:0000256" key="2">
    <source>
        <dbReference type="ARBA" id="ARBA00022801"/>
    </source>
</evidence>
<dbReference type="EMBL" id="VOFY01000016">
    <property type="protein sequence ID" value="KAA8584278.1"/>
    <property type="molecule type" value="Genomic_DNA"/>
</dbReference>
<name>A0A5J5CQ35_9PERO</name>
<comment type="caution">
    <text evidence="16">The sequence shown here is derived from an EMBL/GenBank/DDBJ whole genome shotgun (WGS) entry which is preliminary data.</text>
</comment>
<evidence type="ECO:0000256" key="9">
    <source>
        <dbReference type="PROSITE-ProRule" id="PRU00552"/>
    </source>
</evidence>
<evidence type="ECO:0000313" key="16">
    <source>
        <dbReference type="EMBL" id="KAA8584278.1"/>
    </source>
</evidence>
<dbReference type="Gene3D" id="3.40.50.300">
    <property type="entry name" value="P-loop containing nucleotide triphosphate hydrolases"/>
    <property type="match status" value="2"/>
</dbReference>
<evidence type="ECO:0000256" key="7">
    <source>
        <dbReference type="ARBA" id="ARBA00047984"/>
    </source>
</evidence>
<keyword evidence="3 10" id="KW-0347">Helicase</keyword>
<dbReference type="GO" id="GO:0003724">
    <property type="term" value="F:RNA helicase activity"/>
    <property type="evidence" value="ECO:0007669"/>
    <property type="project" value="UniProtKB-EC"/>
</dbReference>
<dbReference type="GO" id="GO:0016887">
    <property type="term" value="F:ATP hydrolysis activity"/>
    <property type="evidence" value="ECO:0007669"/>
    <property type="project" value="RHEA"/>
</dbReference>
<dbReference type="InterPro" id="IPR027417">
    <property type="entry name" value="P-loop_NTPase"/>
</dbReference>
<dbReference type="Pfam" id="PF13959">
    <property type="entry name" value="CTE_SPB4"/>
    <property type="match status" value="1"/>
</dbReference>
<dbReference type="Pfam" id="PF00271">
    <property type="entry name" value="Helicase_C"/>
    <property type="match status" value="1"/>
</dbReference>
<keyword evidence="1 10" id="KW-0547">Nucleotide-binding</keyword>
<dbReference type="InterPro" id="IPR014001">
    <property type="entry name" value="Helicase_ATP-bd"/>
</dbReference>
<dbReference type="SMART" id="SM00490">
    <property type="entry name" value="HELICc"/>
    <property type="match status" value="1"/>
</dbReference>
<comment type="catalytic activity">
    <reaction evidence="7 11">
        <text>ATP + H2O = ADP + phosphate + H(+)</text>
        <dbReference type="Rhea" id="RHEA:13065"/>
        <dbReference type="ChEBI" id="CHEBI:15377"/>
        <dbReference type="ChEBI" id="CHEBI:15378"/>
        <dbReference type="ChEBI" id="CHEBI:30616"/>
        <dbReference type="ChEBI" id="CHEBI:43474"/>
        <dbReference type="ChEBI" id="CHEBI:456216"/>
        <dbReference type="EC" id="3.6.4.13"/>
    </reaction>
</comment>
<feature type="domain" description="DEAD-box RNA helicase Q" evidence="15">
    <location>
        <begin position="9"/>
        <end position="37"/>
    </location>
</feature>
<evidence type="ECO:0000256" key="3">
    <source>
        <dbReference type="ARBA" id="ARBA00022806"/>
    </source>
</evidence>
<accession>A0A5J5CQ35</accession>
<dbReference type="CDD" id="cd17960">
    <property type="entry name" value="DEADc_DDX55"/>
    <property type="match status" value="1"/>
</dbReference>
<comment type="function">
    <text evidence="11">RNA helicase.</text>
</comment>
<dbReference type="Proteomes" id="UP000327493">
    <property type="component" value="Chromosome 16"/>
</dbReference>
<dbReference type="AlphaFoldDB" id="A0A5J5CQ35"/>
<reference evidence="16 17" key="1">
    <citation type="submission" date="2019-08" db="EMBL/GenBank/DDBJ databases">
        <title>A chromosome-level genome assembly, high-density linkage maps, and genome scans reveal the genomic architecture of hybrid incompatibilities underlying speciation via character displacement in darters (Percidae: Etheostominae).</title>
        <authorList>
            <person name="Moran R.L."/>
            <person name="Catchen J.M."/>
            <person name="Fuller R.C."/>
        </authorList>
    </citation>
    <scope>NUCLEOTIDE SEQUENCE [LARGE SCALE GENOMIC DNA]</scope>
    <source>
        <strain evidence="16">EspeVRDwgs_2016</strain>
        <tissue evidence="16">Muscle</tissue>
    </source>
</reference>
<dbReference type="InterPro" id="IPR011545">
    <property type="entry name" value="DEAD/DEAH_box_helicase_dom"/>
</dbReference>
<dbReference type="GO" id="GO:0003723">
    <property type="term" value="F:RNA binding"/>
    <property type="evidence" value="ECO:0007669"/>
    <property type="project" value="UniProtKB-UniRule"/>
</dbReference>
<dbReference type="InterPro" id="IPR014014">
    <property type="entry name" value="RNA_helicase_DEAD_Q_motif"/>
</dbReference>
<feature type="compositionally biased region" description="Acidic residues" evidence="12">
    <location>
        <begin position="517"/>
        <end position="527"/>
    </location>
</feature>
<evidence type="ECO:0000256" key="8">
    <source>
        <dbReference type="ARBA" id="ARBA00093562"/>
    </source>
</evidence>
<dbReference type="FunFam" id="3.40.50.300:FF:000877">
    <property type="entry name" value="RNA helicase"/>
    <property type="match status" value="1"/>
</dbReference>
<dbReference type="PROSITE" id="PS00039">
    <property type="entry name" value="DEAD_ATP_HELICASE"/>
    <property type="match status" value="1"/>
</dbReference>
<evidence type="ECO:0000256" key="5">
    <source>
        <dbReference type="ARBA" id="ARBA00022884"/>
    </source>
</evidence>
<evidence type="ECO:0000256" key="10">
    <source>
        <dbReference type="RuleBase" id="RU000492"/>
    </source>
</evidence>
<feature type="region of interest" description="Disordered" evidence="12">
    <location>
        <begin position="493"/>
        <end position="550"/>
    </location>
</feature>
<dbReference type="InterPro" id="IPR001650">
    <property type="entry name" value="Helicase_C-like"/>
</dbReference>
<dbReference type="Pfam" id="PF00270">
    <property type="entry name" value="DEAD"/>
    <property type="match status" value="1"/>
</dbReference>
<feature type="short sequence motif" description="Q motif" evidence="9">
    <location>
        <begin position="9"/>
        <end position="37"/>
    </location>
</feature>
<evidence type="ECO:0000259" key="15">
    <source>
        <dbReference type="PROSITE" id="PS51195"/>
    </source>
</evidence>
<comment type="domain">
    <text evidence="11">The Q motif is unique to and characteristic of the DEAD box family of RNA helicases and controls ATP binding and hydrolysis.</text>
</comment>